<feature type="transmembrane region" description="Helical" evidence="6">
    <location>
        <begin position="21"/>
        <end position="40"/>
    </location>
</feature>
<sequence>MKHHFIDMESHIQSPIRRLNPKAKIITLTAIVFVVVTTPPAEMVSFFLYLTIALAMILASHIPITFFVKRLALVLPFIAVAVVAAPIIKGGDTVLTIPAGFTAIEVSRKGALVLFNVTSKSVLSVLFLSFLVSTTPFSDVIVGLRELRFPYFLSDALSFMYQYIFILIDEAEKISRARDARLYGGRWIWNSNIIGYMIGAIFVRSMERGERTYLAMKSRGYDTMLVTRKTGKLVLKDYLFIIIVLLTAIVIRINGALGITQI</sequence>
<evidence type="ECO:0000256" key="3">
    <source>
        <dbReference type="ARBA" id="ARBA00022692"/>
    </source>
</evidence>
<evidence type="ECO:0000256" key="5">
    <source>
        <dbReference type="ARBA" id="ARBA00023136"/>
    </source>
</evidence>
<dbReference type="EMBL" id="JAFGIX010000009">
    <property type="protein sequence ID" value="MBN1571947.1"/>
    <property type="molecule type" value="Genomic_DNA"/>
</dbReference>
<feature type="transmembrane region" description="Helical" evidence="6">
    <location>
        <begin position="238"/>
        <end position="259"/>
    </location>
</feature>
<dbReference type="NCBIfam" id="TIGR02454">
    <property type="entry name" value="ECF_T_CbiQ"/>
    <property type="match status" value="1"/>
</dbReference>
<dbReference type="AlphaFoldDB" id="A0A9D8KD71"/>
<gene>
    <name evidence="7" type="primary">cbiQ</name>
    <name evidence="7" type="ORF">JW984_01985</name>
</gene>
<feature type="transmembrane region" description="Helical" evidence="6">
    <location>
        <begin position="46"/>
        <end position="64"/>
    </location>
</feature>
<dbReference type="CDD" id="cd16914">
    <property type="entry name" value="EcfT"/>
    <property type="match status" value="1"/>
</dbReference>
<keyword evidence="2" id="KW-1003">Cell membrane</keyword>
<name>A0A9D8KD71_9DELT</name>
<feature type="transmembrane region" description="Helical" evidence="6">
    <location>
        <begin position="71"/>
        <end position="88"/>
    </location>
</feature>
<evidence type="ECO:0000256" key="1">
    <source>
        <dbReference type="ARBA" id="ARBA00004651"/>
    </source>
</evidence>
<dbReference type="Pfam" id="PF02361">
    <property type="entry name" value="CbiQ"/>
    <property type="match status" value="1"/>
</dbReference>
<reference evidence="7" key="2">
    <citation type="submission" date="2021-01" db="EMBL/GenBank/DDBJ databases">
        <authorList>
            <person name="Hahn C.R."/>
            <person name="Youssef N.H."/>
            <person name="Elshahed M."/>
        </authorList>
    </citation>
    <scope>NUCLEOTIDE SEQUENCE</scope>
    <source>
        <strain evidence="7">Zod_Metabat.24</strain>
    </source>
</reference>
<keyword evidence="3 6" id="KW-0812">Transmembrane</keyword>
<evidence type="ECO:0000313" key="7">
    <source>
        <dbReference type="EMBL" id="MBN1571947.1"/>
    </source>
</evidence>
<comment type="subcellular location">
    <subcellularLocation>
        <location evidence="1">Cell membrane</location>
        <topology evidence="1">Multi-pass membrane protein</topology>
    </subcellularLocation>
</comment>
<accession>A0A9D8KD71</accession>
<feature type="transmembrane region" description="Helical" evidence="6">
    <location>
        <begin position="122"/>
        <end position="142"/>
    </location>
</feature>
<evidence type="ECO:0000313" key="8">
    <source>
        <dbReference type="Proteomes" id="UP000809273"/>
    </source>
</evidence>
<dbReference type="PANTHER" id="PTHR34857">
    <property type="entry name" value="SLL0384 PROTEIN"/>
    <property type="match status" value="1"/>
</dbReference>
<feature type="transmembrane region" description="Helical" evidence="6">
    <location>
        <begin position="188"/>
        <end position="206"/>
    </location>
</feature>
<feature type="transmembrane region" description="Helical" evidence="6">
    <location>
        <begin position="149"/>
        <end position="168"/>
    </location>
</feature>
<keyword evidence="4 6" id="KW-1133">Transmembrane helix</keyword>
<dbReference type="GO" id="GO:0006824">
    <property type="term" value="P:cobalt ion transport"/>
    <property type="evidence" value="ECO:0007669"/>
    <property type="project" value="InterPro"/>
</dbReference>
<evidence type="ECO:0000256" key="6">
    <source>
        <dbReference type="SAM" id="Phobius"/>
    </source>
</evidence>
<dbReference type="PANTHER" id="PTHR34857:SF2">
    <property type="entry name" value="SLL0384 PROTEIN"/>
    <property type="match status" value="1"/>
</dbReference>
<dbReference type="InterPro" id="IPR003339">
    <property type="entry name" value="ABC/ECF_trnsptr_transmembrane"/>
</dbReference>
<evidence type="ECO:0000256" key="4">
    <source>
        <dbReference type="ARBA" id="ARBA00022989"/>
    </source>
</evidence>
<dbReference type="GO" id="GO:0043190">
    <property type="term" value="C:ATP-binding cassette (ABC) transporter complex"/>
    <property type="evidence" value="ECO:0007669"/>
    <property type="project" value="InterPro"/>
</dbReference>
<evidence type="ECO:0000256" key="2">
    <source>
        <dbReference type="ARBA" id="ARBA00022475"/>
    </source>
</evidence>
<dbReference type="InterPro" id="IPR012809">
    <property type="entry name" value="ECF_CbiQ"/>
</dbReference>
<reference evidence="7" key="1">
    <citation type="journal article" date="2021" name="Environ. Microbiol.">
        <title>Genomic characterization of three novel Desulfobacterota classes expand the metabolic and phylogenetic diversity of the phylum.</title>
        <authorList>
            <person name="Murphy C.L."/>
            <person name="Biggerstaff J."/>
            <person name="Eichhorn A."/>
            <person name="Ewing E."/>
            <person name="Shahan R."/>
            <person name="Soriano D."/>
            <person name="Stewart S."/>
            <person name="VanMol K."/>
            <person name="Walker R."/>
            <person name="Walters P."/>
            <person name="Elshahed M.S."/>
            <person name="Youssef N.H."/>
        </authorList>
    </citation>
    <scope>NUCLEOTIDE SEQUENCE</scope>
    <source>
        <strain evidence="7">Zod_Metabat.24</strain>
    </source>
</reference>
<dbReference type="Proteomes" id="UP000809273">
    <property type="component" value="Unassembled WGS sequence"/>
</dbReference>
<proteinExistence type="predicted"/>
<protein>
    <submittedName>
        <fullName evidence="7">Cobalt ECF transporter T component CbiQ</fullName>
    </submittedName>
</protein>
<keyword evidence="5 6" id="KW-0472">Membrane</keyword>
<comment type="caution">
    <text evidence="7">The sequence shown here is derived from an EMBL/GenBank/DDBJ whole genome shotgun (WGS) entry which is preliminary data.</text>
</comment>
<organism evidence="7 8">
    <name type="scientific">Candidatus Zymogenus saltonus</name>
    <dbReference type="NCBI Taxonomy" id="2844893"/>
    <lineage>
        <taxon>Bacteria</taxon>
        <taxon>Deltaproteobacteria</taxon>
        <taxon>Candidatus Zymogenia</taxon>
        <taxon>Candidatus Zymogeniales</taxon>
        <taxon>Candidatus Zymogenaceae</taxon>
        <taxon>Candidatus Zymogenus</taxon>
    </lineage>
</organism>
<dbReference type="InterPro" id="IPR051611">
    <property type="entry name" value="ECF_transporter_component"/>
</dbReference>